<dbReference type="Gene3D" id="2.40.10.10">
    <property type="entry name" value="Trypsin-like serine proteases"/>
    <property type="match status" value="2"/>
</dbReference>
<dbReference type="GO" id="GO:0004252">
    <property type="term" value="F:serine-type endopeptidase activity"/>
    <property type="evidence" value="ECO:0007669"/>
    <property type="project" value="InterPro"/>
</dbReference>
<gene>
    <name evidence="1" type="ORF">JZY06_03300</name>
</gene>
<proteinExistence type="predicted"/>
<dbReference type="InterPro" id="IPR043504">
    <property type="entry name" value="Peptidase_S1_PA_chymotrypsin"/>
</dbReference>
<dbReference type="GO" id="GO:0006508">
    <property type="term" value="P:proteolysis"/>
    <property type="evidence" value="ECO:0007669"/>
    <property type="project" value="InterPro"/>
</dbReference>
<dbReference type="CDD" id="cd21112">
    <property type="entry name" value="alphaLP-like"/>
    <property type="match status" value="1"/>
</dbReference>
<dbReference type="InterPro" id="IPR009003">
    <property type="entry name" value="Peptidase_S1_PA"/>
</dbReference>
<protein>
    <submittedName>
        <fullName evidence="1">Trypsin</fullName>
    </submittedName>
</protein>
<sequence>MPIRPRLEGPNHHWKSDPLSMIMALHPGPVLHRVAGSWFHAPDVPREAYVAEAREMALVGPGTPLYLGENNLCTLGVAGYDAEGTMVGITAGHCGAPGDEVLSADSWPIGTIGYVVRHSGRQDYALIRFESDKTQLTRSYNGVTVDSLGWDRSVNKLLCKHGVATGRTCGLQFMADDETSLSQVCSMQGDSGAPMLDGTRLTGIVSGGLIPKGQMSCRTPLQGVFFSPVTTHSIDAIIKDLDSRGGYGAGFHLPAPDGSDPLAAGNN</sequence>
<keyword evidence="2" id="KW-1185">Reference proteome</keyword>
<dbReference type="EMBL" id="JAFLEQ010000005">
    <property type="protein sequence ID" value="MBN9643658.1"/>
    <property type="molecule type" value="Genomic_DNA"/>
</dbReference>
<comment type="caution">
    <text evidence="1">The sequence shown here is derived from an EMBL/GenBank/DDBJ whole genome shotgun (WGS) entry which is preliminary data.</text>
</comment>
<evidence type="ECO:0000313" key="1">
    <source>
        <dbReference type="EMBL" id="MBN9643658.1"/>
    </source>
</evidence>
<dbReference type="AlphaFoldDB" id="A0A939IX35"/>
<name>A0A939IX35_9CORY</name>
<dbReference type="PROSITE" id="PS00134">
    <property type="entry name" value="TRYPSIN_HIS"/>
    <property type="match status" value="1"/>
</dbReference>
<reference evidence="1" key="1">
    <citation type="submission" date="2021-03" db="EMBL/GenBank/DDBJ databases">
        <authorList>
            <person name="Sun Q."/>
        </authorList>
    </citation>
    <scope>NUCLEOTIDE SEQUENCE</scope>
    <source>
        <strain evidence="1">CCM 8862</strain>
    </source>
</reference>
<dbReference type="Proteomes" id="UP000664332">
    <property type="component" value="Unassembled WGS sequence"/>
</dbReference>
<dbReference type="SUPFAM" id="SSF50494">
    <property type="entry name" value="Trypsin-like serine proteases"/>
    <property type="match status" value="1"/>
</dbReference>
<dbReference type="InterPro" id="IPR018114">
    <property type="entry name" value="TRYPSIN_HIS"/>
</dbReference>
<accession>A0A939IX35</accession>
<evidence type="ECO:0000313" key="2">
    <source>
        <dbReference type="Proteomes" id="UP000664332"/>
    </source>
</evidence>
<organism evidence="1 2">
    <name type="scientific">Corynebacterium mendelii</name>
    <dbReference type="NCBI Taxonomy" id="2765362"/>
    <lineage>
        <taxon>Bacteria</taxon>
        <taxon>Bacillati</taxon>
        <taxon>Actinomycetota</taxon>
        <taxon>Actinomycetes</taxon>
        <taxon>Mycobacteriales</taxon>
        <taxon>Corynebacteriaceae</taxon>
        <taxon>Corynebacterium</taxon>
    </lineage>
</organism>